<keyword evidence="2" id="KW-0067">ATP-binding</keyword>
<dbReference type="PROSITE" id="PS51219">
    <property type="entry name" value="DPCK"/>
    <property type="match status" value="1"/>
</dbReference>
<organism evidence="3">
    <name type="scientific">marine metagenome</name>
    <dbReference type="NCBI Taxonomy" id="408172"/>
    <lineage>
        <taxon>unclassified sequences</taxon>
        <taxon>metagenomes</taxon>
        <taxon>ecological metagenomes</taxon>
    </lineage>
</organism>
<dbReference type="PANTHER" id="PTHR10695">
    <property type="entry name" value="DEPHOSPHO-COA KINASE-RELATED"/>
    <property type="match status" value="1"/>
</dbReference>
<dbReference type="CDD" id="cd02022">
    <property type="entry name" value="DPCK"/>
    <property type="match status" value="1"/>
</dbReference>
<dbReference type="EMBL" id="UINC01151548">
    <property type="protein sequence ID" value="SVD45221.1"/>
    <property type="molecule type" value="Genomic_DNA"/>
</dbReference>
<sequence length="120" mass="13293">TRRRDALAGTDATVVLDIPLLVESGHEGYGGIVVVDVDPEMSVQRLVEHRGFDEEDVRQRIARQVSRSDRLAKADFVVSNSGTPEDLEAEVDRCWAWIGTLERPQPGTPVRRIGSRAEKG</sequence>
<evidence type="ECO:0000256" key="1">
    <source>
        <dbReference type="ARBA" id="ARBA00022741"/>
    </source>
</evidence>
<gene>
    <name evidence="3" type="ORF">METZ01_LOCUS398075</name>
</gene>
<protein>
    <recommendedName>
        <fullName evidence="4">Dephospho-CoA kinase</fullName>
    </recommendedName>
</protein>
<dbReference type="Pfam" id="PF01121">
    <property type="entry name" value="CoaE"/>
    <property type="match status" value="1"/>
</dbReference>
<proteinExistence type="predicted"/>
<dbReference type="GO" id="GO:0004140">
    <property type="term" value="F:dephospho-CoA kinase activity"/>
    <property type="evidence" value="ECO:0007669"/>
    <property type="project" value="InterPro"/>
</dbReference>
<dbReference type="Gene3D" id="3.40.50.300">
    <property type="entry name" value="P-loop containing nucleotide triphosphate hydrolases"/>
    <property type="match status" value="1"/>
</dbReference>
<dbReference type="InterPro" id="IPR001977">
    <property type="entry name" value="Depp_CoAkinase"/>
</dbReference>
<keyword evidence="1" id="KW-0547">Nucleotide-binding</keyword>
<dbReference type="GO" id="GO:0015937">
    <property type="term" value="P:coenzyme A biosynthetic process"/>
    <property type="evidence" value="ECO:0007669"/>
    <property type="project" value="InterPro"/>
</dbReference>
<accession>A0A382VH46</accession>
<reference evidence="3" key="1">
    <citation type="submission" date="2018-05" db="EMBL/GenBank/DDBJ databases">
        <authorList>
            <person name="Lanie J.A."/>
            <person name="Ng W.-L."/>
            <person name="Kazmierczak K.M."/>
            <person name="Andrzejewski T.M."/>
            <person name="Davidsen T.M."/>
            <person name="Wayne K.J."/>
            <person name="Tettelin H."/>
            <person name="Glass J.I."/>
            <person name="Rusch D."/>
            <person name="Podicherti R."/>
            <person name="Tsui H.-C.T."/>
            <person name="Winkler M.E."/>
        </authorList>
    </citation>
    <scope>NUCLEOTIDE SEQUENCE</scope>
</reference>
<evidence type="ECO:0000313" key="3">
    <source>
        <dbReference type="EMBL" id="SVD45221.1"/>
    </source>
</evidence>
<evidence type="ECO:0000256" key="2">
    <source>
        <dbReference type="ARBA" id="ARBA00022840"/>
    </source>
</evidence>
<dbReference type="SUPFAM" id="SSF52540">
    <property type="entry name" value="P-loop containing nucleoside triphosphate hydrolases"/>
    <property type="match status" value="1"/>
</dbReference>
<name>A0A382VH46_9ZZZZ</name>
<dbReference type="GO" id="GO:0005524">
    <property type="term" value="F:ATP binding"/>
    <property type="evidence" value="ECO:0007669"/>
    <property type="project" value="UniProtKB-KW"/>
</dbReference>
<dbReference type="InterPro" id="IPR027417">
    <property type="entry name" value="P-loop_NTPase"/>
</dbReference>
<evidence type="ECO:0008006" key="4">
    <source>
        <dbReference type="Google" id="ProtNLM"/>
    </source>
</evidence>
<dbReference type="PANTHER" id="PTHR10695:SF46">
    <property type="entry name" value="BIFUNCTIONAL COENZYME A SYNTHASE-RELATED"/>
    <property type="match status" value="1"/>
</dbReference>
<dbReference type="AlphaFoldDB" id="A0A382VH46"/>
<feature type="non-terminal residue" evidence="3">
    <location>
        <position position="1"/>
    </location>
</feature>